<dbReference type="RefSeq" id="WP_206557939.1">
    <property type="nucleotide sequence ID" value="NZ_JAFKDB010000019.1"/>
</dbReference>
<accession>A0ABS3BGM9</accession>
<name>A0ABS3BGM9_9GAMM</name>
<comment type="caution">
    <text evidence="1">The sequence shown here is derived from an EMBL/GenBank/DDBJ whole genome shotgun (WGS) entry which is preliminary data.</text>
</comment>
<dbReference type="EMBL" id="JAFKDB010000019">
    <property type="protein sequence ID" value="MBN7770989.1"/>
    <property type="molecule type" value="Genomic_DNA"/>
</dbReference>
<gene>
    <name evidence="1" type="ORF">JYP53_13870</name>
</gene>
<evidence type="ECO:0000313" key="2">
    <source>
        <dbReference type="Proteomes" id="UP000664344"/>
    </source>
</evidence>
<reference evidence="1 2" key="1">
    <citation type="submission" date="2021-02" db="EMBL/GenBank/DDBJ databases">
        <title>PHA producing bacteria isolated from coastal sediment in Guangdong, Shenzhen.</title>
        <authorList>
            <person name="Zheng W."/>
            <person name="Yu S."/>
            <person name="Huang Y."/>
        </authorList>
    </citation>
    <scope>NUCLEOTIDE SEQUENCE [LARGE SCALE GENOMIC DNA]</scope>
    <source>
        <strain evidence="1 2">TN21-5</strain>
    </source>
</reference>
<dbReference type="Proteomes" id="UP000664344">
    <property type="component" value="Unassembled WGS sequence"/>
</dbReference>
<protein>
    <submittedName>
        <fullName evidence="1">Uncharacterized protein</fullName>
    </submittedName>
</protein>
<proteinExistence type="predicted"/>
<evidence type="ECO:0000313" key="1">
    <source>
        <dbReference type="EMBL" id="MBN7770989.1"/>
    </source>
</evidence>
<organism evidence="1 2">
    <name type="scientific">Marinobacter daepoensis</name>
    <dbReference type="NCBI Taxonomy" id="262077"/>
    <lineage>
        <taxon>Bacteria</taxon>
        <taxon>Pseudomonadati</taxon>
        <taxon>Pseudomonadota</taxon>
        <taxon>Gammaproteobacteria</taxon>
        <taxon>Pseudomonadales</taxon>
        <taxon>Marinobacteraceae</taxon>
        <taxon>Marinobacter</taxon>
    </lineage>
</organism>
<keyword evidence="2" id="KW-1185">Reference proteome</keyword>
<sequence length="160" mass="16994">MTAQVLDGLRVDGIGYCLVQAEPGPFSPWDYGIEPHSICSSNWAGYVAGFEVLGRRLYLASLSVGWAPPRRITGRDPAGDDPLGLLAVGGPQELPALNGVMPESSTGSYMAYSNVQLPLDYTGRLIGCMGDVAAPKPDDCRAFVFEAGILVDTQVVQSVF</sequence>